<dbReference type="OrthoDB" id="598006at2"/>
<dbReference type="EMBL" id="CP001110">
    <property type="protein sequence ID" value="ACF44016.1"/>
    <property type="molecule type" value="Genomic_DNA"/>
</dbReference>
<feature type="transmembrane region" description="Helical" evidence="1">
    <location>
        <begin position="20"/>
        <end position="41"/>
    </location>
</feature>
<keyword evidence="1" id="KW-0472">Membrane</keyword>
<protein>
    <submittedName>
        <fullName evidence="2">Uncharacterized protein</fullName>
    </submittedName>
</protein>
<dbReference type="KEGG" id="pph:Ppha_1784"/>
<dbReference type="HOGENOM" id="CLU_144656_0_0_10"/>
<sequence length="142" mass="16138">MVCRFPEKIFVINWLKALMLSPGMLFPAAYFLIYLSTNIYLNADFKKNLSQAVNQASGNTLQISIKSLKSGLVLDSITLNQIEFTPIIQTGKKRQITNHPITIKKLEIESPEVEKLLFSRKKRLSSTKMLCDKILAAEHLIQ</sequence>
<dbReference type="AlphaFoldDB" id="B4SBG2"/>
<evidence type="ECO:0000313" key="3">
    <source>
        <dbReference type="Proteomes" id="UP000002724"/>
    </source>
</evidence>
<evidence type="ECO:0000256" key="1">
    <source>
        <dbReference type="SAM" id="Phobius"/>
    </source>
</evidence>
<dbReference type="eggNOG" id="ENOG50345P8">
    <property type="taxonomic scope" value="Bacteria"/>
</dbReference>
<dbReference type="Proteomes" id="UP000002724">
    <property type="component" value="Chromosome"/>
</dbReference>
<accession>B4SBG2</accession>
<evidence type="ECO:0000313" key="2">
    <source>
        <dbReference type="EMBL" id="ACF44016.1"/>
    </source>
</evidence>
<keyword evidence="3" id="KW-1185">Reference proteome</keyword>
<keyword evidence="1" id="KW-1133">Transmembrane helix</keyword>
<proteinExistence type="predicted"/>
<dbReference type="STRING" id="324925.Ppha_1784"/>
<reference evidence="2 3" key="1">
    <citation type="submission" date="2008-06" db="EMBL/GenBank/DDBJ databases">
        <title>Complete sequence of Pelodictyon phaeoclathratiforme BU-1.</title>
        <authorList>
            <consortium name="US DOE Joint Genome Institute"/>
            <person name="Lucas S."/>
            <person name="Copeland A."/>
            <person name="Lapidus A."/>
            <person name="Glavina del Rio T."/>
            <person name="Dalin E."/>
            <person name="Tice H."/>
            <person name="Bruce D."/>
            <person name="Goodwin L."/>
            <person name="Pitluck S."/>
            <person name="Schmutz J."/>
            <person name="Larimer F."/>
            <person name="Land M."/>
            <person name="Hauser L."/>
            <person name="Kyrpides N."/>
            <person name="Mikhailova N."/>
            <person name="Liu Z."/>
            <person name="Li T."/>
            <person name="Zhao F."/>
            <person name="Overmann J."/>
            <person name="Bryant D.A."/>
            <person name="Richardson P."/>
        </authorList>
    </citation>
    <scope>NUCLEOTIDE SEQUENCE [LARGE SCALE GENOMIC DNA]</scope>
    <source>
        <strain evidence="3">DSM 5477 / BU-1</strain>
    </source>
</reference>
<dbReference type="RefSeq" id="WP_012508503.1">
    <property type="nucleotide sequence ID" value="NC_011060.1"/>
</dbReference>
<keyword evidence="1" id="KW-0812">Transmembrane</keyword>
<organism evidence="2 3">
    <name type="scientific">Pelodictyon phaeoclathratiforme (strain DSM 5477 / BU-1)</name>
    <dbReference type="NCBI Taxonomy" id="324925"/>
    <lineage>
        <taxon>Bacteria</taxon>
        <taxon>Pseudomonadati</taxon>
        <taxon>Chlorobiota</taxon>
        <taxon>Chlorobiia</taxon>
        <taxon>Chlorobiales</taxon>
        <taxon>Chlorobiaceae</taxon>
        <taxon>Chlorobium/Pelodictyon group</taxon>
        <taxon>Pelodictyon</taxon>
    </lineage>
</organism>
<name>B4SBG2_PELPB</name>
<gene>
    <name evidence="2" type="ordered locus">Ppha_1784</name>
</gene>